<dbReference type="KEGG" id="vg:65102372"/>
<accession>A0A346TQ59</accession>
<dbReference type="RefSeq" id="YP_010087125.1">
    <property type="nucleotide sequence ID" value="NC_055502.1"/>
</dbReference>
<sequence length="98" mass="11542">MFAFEYPLSGDSVSVYFDLKKFYFDYNELINLIYANVDDAVQKKGSDKIIEKMKEIKFLRPHQAIVLLDCFFHTEDIQAYILGVVYPVLMKYKKSLIL</sequence>
<dbReference type="Proteomes" id="UP000503448">
    <property type="component" value="Segment"/>
</dbReference>
<name>A0A346TQ59_9ABAC</name>
<organism evidence="1 2">
    <name type="scientific">Spodoptera eridania nucleopolyhedrovirus</name>
    <dbReference type="NCBI Taxonomy" id="2315721"/>
    <lineage>
        <taxon>Viruses</taxon>
        <taxon>Viruses incertae sedis</taxon>
        <taxon>Naldaviricetes</taxon>
        <taxon>Lefavirales</taxon>
        <taxon>Baculoviridae</taxon>
        <taxon>Alphabaculovirus</taxon>
        <taxon>Alphabaculovirus speridaniae</taxon>
    </lineage>
</organism>
<dbReference type="GeneID" id="65102372"/>
<evidence type="ECO:0000313" key="2">
    <source>
        <dbReference type="Proteomes" id="UP000503448"/>
    </source>
</evidence>
<evidence type="ECO:0000313" key="1">
    <source>
        <dbReference type="EMBL" id="AXU41719.1"/>
    </source>
</evidence>
<dbReference type="EMBL" id="MH320559">
    <property type="protein sequence ID" value="AXU41719.1"/>
    <property type="molecule type" value="Genomic_DNA"/>
</dbReference>
<reference evidence="1 2" key="1">
    <citation type="submission" date="2018-05" db="EMBL/GenBank/DDBJ databases">
        <title>The complete genome sequence of an alphabaculovirus isolated from the southern armyworm, Spodoptera eridania.</title>
        <authorList>
            <person name="Harrison R.L."/>
            <person name="Rowley D.L."/>
        </authorList>
    </citation>
    <scope>NUCLEOTIDE SEQUENCE [LARGE SCALE GENOMIC DNA]</scope>
    <source>
        <strain evidence="1">251</strain>
    </source>
</reference>
<keyword evidence="2" id="KW-1185">Reference proteome</keyword>
<protein>
    <submittedName>
        <fullName evidence="1">ORF124</fullName>
    </submittedName>
</protein>
<proteinExistence type="predicted"/>